<keyword evidence="3" id="KW-1185">Reference proteome</keyword>
<dbReference type="InterPro" id="IPR052557">
    <property type="entry name" value="CAP/Cytokinesis_protein"/>
</dbReference>
<dbReference type="PANTHER" id="PTHR46333:SF2">
    <property type="entry name" value="CYTOKINESIS PROTEIN 3"/>
    <property type="match status" value="1"/>
</dbReference>
<dbReference type="SMART" id="SM00460">
    <property type="entry name" value="TGc"/>
    <property type="match status" value="1"/>
</dbReference>
<evidence type="ECO:0000313" key="2">
    <source>
        <dbReference type="EMBL" id="MEL1248004.1"/>
    </source>
</evidence>
<name>A0ABU9I7G3_9FLAO</name>
<dbReference type="InterPro" id="IPR002931">
    <property type="entry name" value="Transglutaminase-like"/>
</dbReference>
<proteinExistence type="predicted"/>
<feature type="domain" description="Transglutaminase-like" evidence="1">
    <location>
        <begin position="86"/>
        <end position="153"/>
    </location>
</feature>
<reference evidence="2 3" key="1">
    <citation type="submission" date="2024-04" db="EMBL/GenBank/DDBJ databases">
        <title>Flavobacterium sp. DGU41 16S ribosomal RNA gene Genome sequencing and assembly.</title>
        <authorList>
            <person name="Park S."/>
        </authorList>
    </citation>
    <scope>NUCLEOTIDE SEQUENCE [LARGE SCALE GENOMIC DNA]</scope>
    <source>
        <strain evidence="2 3">DGU41</strain>
    </source>
</reference>
<dbReference type="Pfam" id="PF01841">
    <property type="entry name" value="Transglut_core"/>
    <property type="match status" value="1"/>
</dbReference>
<organism evidence="2 3">
    <name type="scientific">Flavobacterium helocola</name>
    <dbReference type="NCBI Taxonomy" id="3139139"/>
    <lineage>
        <taxon>Bacteria</taxon>
        <taxon>Pseudomonadati</taxon>
        <taxon>Bacteroidota</taxon>
        <taxon>Flavobacteriia</taxon>
        <taxon>Flavobacteriales</taxon>
        <taxon>Flavobacteriaceae</taxon>
        <taxon>Flavobacterium</taxon>
    </lineage>
</organism>
<evidence type="ECO:0000313" key="3">
    <source>
        <dbReference type="Proteomes" id="UP001393056"/>
    </source>
</evidence>
<evidence type="ECO:0000259" key="1">
    <source>
        <dbReference type="SMART" id="SM00460"/>
    </source>
</evidence>
<dbReference type="SUPFAM" id="SSF54001">
    <property type="entry name" value="Cysteine proteinases"/>
    <property type="match status" value="1"/>
</dbReference>
<comment type="caution">
    <text evidence="2">The sequence shown here is derived from an EMBL/GenBank/DDBJ whole genome shotgun (WGS) entry which is preliminary data.</text>
</comment>
<dbReference type="Proteomes" id="UP001393056">
    <property type="component" value="Unassembled WGS sequence"/>
</dbReference>
<gene>
    <name evidence="2" type="ORF">AAEO58_08100</name>
</gene>
<accession>A0ABU9I7G3</accession>
<dbReference type="EMBL" id="JBBYHT010000003">
    <property type="protein sequence ID" value="MEL1248004.1"/>
    <property type="molecule type" value="Genomic_DNA"/>
</dbReference>
<sequence length="321" mass="37534">MKNIFVKIIFLLSIFGYSQESKNELNLSSSQIINAKNLKELAGIALKNSNNKQEQLEILLNWTYYNISGDSDRFFNGGEPQNLEETIKKKKGLCLEYTLIFNEYCKLLNLKSLKIDGYVKPFNFQENDKLERENHAWNAVYIDQKWFLCDLFWATTSLNNDNVFVNKVNKKYFLSTGDYFIEDHLPCDPIFQLLDNPIKIEAFTNLIEGYNKGFMKEDSINYNTEIENLLKLNNKDFRLKIARNTFKYNKDNPNLLIEELYNSSVEIVNNKLSNKAELNKAKNHFNEARLLIKLSNENDIKELESLCINGISIIEKRLKLN</sequence>
<dbReference type="InterPro" id="IPR038765">
    <property type="entry name" value="Papain-like_cys_pep_sf"/>
</dbReference>
<protein>
    <submittedName>
        <fullName evidence="2">Transglutaminase domain-containing protein</fullName>
    </submittedName>
</protein>
<dbReference type="Gene3D" id="3.10.620.30">
    <property type="match status" value="1"/>
</dbReference>
<dbReference type="PANTHER" id="PTHR46333">
    <property type="entry name" value="CYTOKINESIS PROTEIN 3"/>
    <property type="match status" value="1"/>
</dbReference>
<dbReference type="RefSeq" id="WP_341682964.1">
    <property type="nucleotide sequence ID" value="NZ_JBBYHT010000003.1"/>
</dbReference>